<keyword evidence="1" id="KW-0175">Coiled coil</keyword>
<protein>
    <submittedName>
        <fullName evidence="2">Uncharacterized protein</fullName>
    </submittedName>
</protein>
<evidence type="ECO:0000313" key="2">
    <source>
        <dbReference type="EMBL" id="REC55525.1"/>
    </source>
</evidence>
<accession>A0A3D9BPS5</accession>
<reference evidence="2 3" key="1">
    <citation type="journal article" date="2006" name="Int. J. Syst. Evol. Microbiol.">
        <title>Chryseobacterium piscium sp. nov., isolated from fish of the South Atlantic Ocean off South Africa.</title>
        <authorList>
            <person name="de Beer H."/>
            <person name="Hugo C.J."/>
            <person name="Jooste P.J."/>
            <person name="Vancanneyt M."/>
            <person name="Coenye T."/>
            <person name="Vandamme P."/>
        </authorList>
    </citation>
    <scope>NUCLEOTIDE SEQUENCE [LARGE SCALE GENOMIC DNA]</scope>
    <source>
        <strain evidence="2 3">CCUG 51923</strain>
    </source>
</reference>
<organism evidence="2 3">
    <name type="scientific">Chryseobacterium piscium</name>
    <dbReference type="NCBI Taxonomy" id="333702"/>
    <lineage>
        <taxon>Bacteria</taxon>
        <taxon>Pseudomonadati</taxon>
        <taxon>Bacteroidota</taxon>
        <taxon>Flavobacteriia</taxon>
        <taxon>Flavobacteriales</taxon>
        <taxon>Weeksellaceae</taxon>
        <taxon>Chryseobacterium group</taxon>
        <taxon>Chryseobacterium</taxon>
    </lineage>
</organism>
<feature type="coiled-coil region" evidence="1">
    <location>
        <begin position="15"/>
        <end position="42"/>
    </location>
</feature>
<keyword evidence="3" id="KW-1185">Reference proteome</keyword>
<dbReference type="Proteomes" id="UP000256512">
    <property type="component" value="Unassembled WGS sequence"/>
</dbReference>
<proteinExistence type="predicted"/>
<name>A0A3D9BPS5_9FLAO</name>
<dbReference type="EMBL" id="QNVS01000012">
    <property type="protein sequence ID" value="REC55525.1"/>
    <property type="molecule type" value="Genomic_DNA"/>
</dbReference>
<sequence length="293" mass="34400">MAEAMSDENNIVDPITLIQEELDNLEKVLKTKTENNTFLKKRKFGLVAAKEYFTPRTQSEHKSLNHDFYLRTREDFFGKPIYENDHYRDYAITKDKVLRLRLLHPDKDEAILGVDLVYEHFNMENETVRFAHMQYKTWNNNTLYESASSNMRSQLIKMKHHICDSKFCEGPDEKRGEYRFPYCAAFLRPTAKLQHSDSKLITSGYHIPLCQTLALLDRDGKLTKKSIKEKSITGSIFEELFVNNIAGSRWITIEKLEQFYYEKGINSSLNTIRIHAQEVDTYGEYDKIKKRGD</sequence>
<gene>
    <name evidence="2" type="ORF">DRF62_06015</name>
</gene>
<dbReference type="RefSeq" id="WP_115949529.1">
    <property type="nucleotide sequence ID" value="NZ_QNVS01000012.1"/>
</dbReference>
<comment type="caution">
    <text evidence="2">The sequence shown here is derived from an EMBL/GenBank/DDBJ whole genome shotgun (WGS) entry which is preliminary data.</text>
</comment>
<evidence type="ECO:0000256" key="1">
    <source>
        <dbReference type="SAM" id="Coils"/>
    </source>
</evidence>
<dbReference type="AlphaFoldDB" id="A0A3D9BPS5"/>
<evidence type="ECO:0000313" key="3">
    <source>
        <dbReference type="Proteomes" id="UP000256512"/>
    </source>
</evidence>